<dbReference type="GO" id="GO:0007131">
    <property type="term" value="P:reciprocal meiotic recombination"/>
    <property type="evidence" value="ECO:0007669"/>
    <property type="project" value="InterPro"/>
</dbReference>
<comment type="caution">
    <text evidence="2">The sequence shown here is derived from an EMBL/GenBank/DDBJ whole genome shotgun (WGS) entry which is preliminary data.</text>
</comment>
<sequence length="293" mass="32901">MEEQTNLRCNSLGCRKILIEEGKADIFCIECASDLFEDSHRCPACQTNLLDPNDIILSTLAPTEEFKNSCLAGMTPALVLDIAGRALNFWQYQRAEEASFQAILLKDAQEKLAVVENRCEAEAKQFFSLEARHGNILGLQMQINNVTAELHSERRKVQTLIKTHHDMENEMKKQRSIGVFKPQNSHSHIERVSRSATHLPSAHLPAPHLPQDRPVTPTRGVSYAPMTPSRLTTANIYAMQNAVGQLDSNGRVSAFGFNRNTASETLPRSPMKRTSTSSPIKTHHVTRRTYLRK</sequence>
<dbReference type="PANTHER" id="PTHR14305">
    <property type="entry name" value="E3 UBIQUITIN-PROTEIN LIGASE CCNB1IP1"/>
    <property type="match status" value="1"/>
</dbReference>
<evidence type="ECO:0000256" key="1">
    <source>
        <dbReference type="SAM" id="MobiDB-lite"/>
    </source>
</evidence>
<dbReference type="AlphaFoldDB" id="A0A4T0FII8"/>
<feature type="region of interest" description="Disordered" evidence="1">
    <location>
        <begin position="261"/>
        <end position="293"/>
    </location>
</feature>
<protein>
    <recommendedName>
        <fullName evidence="4">RING-type domain-containing protein</fullName>
    </recommendedName>
</protein>
<proteinExistence type="predicted"/>
<accession>A0A4T0FII8</accession>
<dbReference type="OrthoDB" id="441210at2759"/>
<dbReference type="GO" id="GO:0061630">
    <property type="term" value="F:ubiquitin protein ligase activity"/>
    <property type="evidence" value="ECO:0007669"/>
    <property type="project" value="InterPro"/>
</dbReference>
<dbReference type="GO" id="GO:0000795">
    <property type="term" value="C:synaptonemal complex"/>
    <property type="evidence" value="ECO:0007669"/>
    <property type="project" value="InterPro"/>
</dbReference>
<feature type="compositionally biased region" description="Polar residues" evidence="1">
    <location>
        <begin position="261"/>
        <end position="280"/>
    </location>
</feature>
<dbReference type="EMBL" id="SPNW01000080">
    <property type="protein sequence ID" value="TIA86466.1"/>
    <property type="molecule type" value="Genomic_DNA"/>
</dbReference>
<evidence type="ECO:0008006" key="4">
    <source>
        <dbReference type="Google" id="ProtNLM"/>
    </source>
</evidence>
<dbReference type="InterPro" id="IPR042448">
    <property type="entry name" value="CCNB1IP1"/>
</dbReference>
<dbReference type="PANTHER" id="PTHR14305:SF0">
    <property type="entry name" value="E3 UBIQUITIN-PROTEIN LIGASE CCNB1IP1"/>
    <property type="match status" value="1"/>
</dbReference>
<organism evidence="2 3">
    <name type="scientific">Wallemia hederae</name>
    <dbReference type="NCBI Taxonomy" id="1540922"/>
    <lineage>
        <taxon>Eukaryota</taxon>
        <taxon>Fungi</taxon>
        <taxon>Dikarya</taxon>
        <taxon>Basidiomycota</taxon>
        <taxon>Wallemiomycotina</taxon>
        <taxon>Wallemiomycetes</taxon>
        <taxon>Wallemiales</taxon>
        <taxon>Wallemiaceae</taxon>
        <taxon>Wallemia</taxon>
    </lineage>
</organism>
<feature type="compositionally biased region" description="Basic residues" evidence="1">
    <location>
        <begin position="281"/>
        <end position="293"/>
    </location>
</feature>
<gene>
    <name evidence="2" type="ORF">E3P99_03668</name>
</gene>
<evidence type="ECO:0000313" key="2">
    <source>
        <dbReference type="EMBL" id="TIA86466.1"/>
    </source>
</evidence>
<name>A0A4T0FII8_9BASI</name>
<dbReference type="Proteomes" id="UP000310189">
    <property type="component" value="Unassembled WGS sequence"/>
</dbReference>
<evidence type="ECO:0000313" key="3">
    <source>
        <dbReference type="Proteomes" id="UP000310189"/>
    </source>
</evidence>
<keyword evidence="3" id="KW-1185">Reference proteome</keyword>
<reference evidence="2 3" key="1">
    <citation type="submission" date="2019-03" db="EMBL/GenBank/DDBJ databases">
        <title>Sequencing 23 genomes of Wallemia ichthyophaga.</title>
        <authorList>
            <person name="Gostincar C."/>
        </authorList>
    </citation>
    <scope>NUCLEOTIDE SEQUENCE [LARGE SCALE GENOMIC DNA]</scope>
    <source>
        <strain evidence="2 3">EXF-5753</strain>
    </source>
</reference>